<sequence length="70" mass="8242">MAYSALNTDYVKPARILHDMFAHRDRQFEETIILAWYLGKHPKHKMPRFRDITDIALTVAIAQELNHAHL</sequence>
<evidence type="ECO:0000313" key="1">
    <source>
        <dbReference type="EMBL" id="NUY98426.1"/>
    </source>
</evidence>
<organism evidence="1 2">
    <name type="scientific">Pantoea brenneri</name>
    <dbReference type="NCBI Taxonomy" id="472694"/>
    <lineage>
        <taxon>Bacteria</taxon>
        <taxon>Pseudomonadati</taxon>
        <taxon>Pseudomonadota</taxon>
        <taxon>Gammaproteobacteria</taxon>
        <taxon>Enterobacterales</taxon>
        <taxon>Erwiniaceae</taxon>
        <taxon>Pantoea</taxon>
    </lineage>
</organism>
<name>A0A7Y6NH81_9GAMM</name>
<dbReference type="RefSeq" id="WP_176050821.1">
    <property type="nucleotide sequence ID" value="NZ_JABWPF010000025.1"/>
</dbReference>
<reference evidence="1 2" key="1">
    <citation type="submission" date="2020-05" db="EMBL/GenBank/DDBJ databases">
        <title>Whole Genome Sequences of Enterobacteriales Associated with the International Space Station.</title>
        <authorList>
            <person name="Bharadwaj A."/>
            <person name="Daudu R."/>
            <person name="Singh N."/>
            <person name="Wood J."/>
            <person name="Debieu M."/>
            <person name="Mason C."/>
            <person name="Wang C."/>
            <person name="Venkateswaran K."/>
        </authorList>
    </citation>
    <scope>NUCLEOTIDE SEQUENCE [LARGE SCALE GENOMIC DNA]</scope>
    <source>
        <strain evidence="1 2">IF5SW-B1</strain>
    </source>
</reference>
<accession>A0A7Y6NH81</accession>
<evidence type="ECO:0000313" key="2">
    <source>
        <dbReference type="Proteomes" id="UP000566985"/>
    </source>
</evidence>
<gene>
    <name evidence="1" type="ORF">HU668_18375</name>
</gene>
<proteinExistence type="predicted"/>
<comment type="caution">
    <text evidence="1">The sequence shown here is derived from an EMBL/GenBank/DDBJ whole genome shotgun (WGS) entry which is preliminary data.</text>
</comment>
<protein>
    <submittedName>
        <fullName evidence="1">Uncharacterized protein</fullName>
    </submittedName>
</protein>
<dbReference type="EMBL" id="JABWPM010000025">
    <property type="protein sequence ID" value="NUY98426.1"/>
    <property type="molecule type" value="Genomic_DNA"/>
</dbReference>
<dbReference type="Proteomes" id="UP000566985">
    <property type="component" value="Unassembled WGS sequence"/>
</dbReference>
<dbReference type="AlphaFoldDB" id="A0A7Y6NH81"/>